<dbReference type="CDD" id="cd01288">
    <property type="entry name" value="FabZ"/>
    <property type="match status" value="1"/>
</dbReference>
<gene>
    <name evidence="2" type="ORF">GGR16_004218</name>
</gene>
<reference evidence="2 3" key="1">
    <citation type="submission" date="2020-08" db="EMBL/GenBank/DDBJ databases">
        <title>Genomic Encyclopedia of Type Strains, Phase IV (KMG-IV): sequencing the most valuable type-strain genomes for metagenomic binning, comparative biology and taxonomic classification.</title>
        <authorList>
            <person name="Goeker M."/>
        </authorList>
    </citation>
    <scope>NUCLEOTIDE SEQUENCE [LARGE SCALE GENOMIC DNA]</scope>
    <source>
        <strain evidence="2 3">DSM 103737</strain>
    </source>
</reference>
<dbReference type="InterPro" id="IPR029069">
    <property type="entry name" value="HotDog_dom_sf"/>
</dbReference>
<evidence type="ECO:0000313" key="2">
    <source>
        <dbReference type="EMBL" id="MBB4019171.1"/>
    </source>
</evidence>
<dbReference type="GO" id="GO:0019171">
    <property type="term" value="F:(3R)-hydroxyacyl-[acyl-carrier-protein] dehydratase activity"/>
    <property type="evidence" value="ECO:0007669"/>
    <property type="project" value="UniProtKB-EC"/>
</dbReference>
<protein>
    <submittedName>
        <fullName evidence="2">3-hydroxyacyl-[acyl-carrier-protein] dehydratase</fullName>
        <ecNumber evidence="2">4.2.1.59</ecNumber>
    </submittedName>
</protein>
<dbReference type="PANTHER" id="PTHR30272">
    <property type="entry name" value="3-HYDROXYACYL-[ACYL-CARRIER-PROTEIN] DEHYDRATASE"/>
    <property type="match status" value="1"/>
</dbReference>
<evidence type="ECO:0000313" key="3">
    <source>
        <dbReference type="Proteomes" id="UP000577362"/>
    </source>
</evidence>
<dbReference type="InterPro" id="IPR013114">
    <property type="entry name" value="FabA_FabZ"/>
</dbReference>
<accession>A0A840C038</accession>
<sequence length="157" mass="17150">MRLEYFQMIDRVALFDEAGERLEAHSTVPMESPVFEGHFPDHPLMPGVLLTETMAQASGYLILALTRFTHMPFLAGVEKAKFRSFVGPGASLVIEARRIHQGSGYAVTKAKISSAGKDICDAELMFRMLPFPEGLSGRMREQALGLGLALDAPAPEA</sequence>
<dbReference type="EMBL" id="JACIEN010000006">
    <property type="protein sequence ID" value="MBB4019171.1"/>
    <property type="molecule type" value="Genomic_DNA"/>
</dbReference>
<dbReference type="Gene3D" id="3.10.129.10">
    <property type="entry name" value="Hotdog Thioesterase"/>
    <property type="match status" value="1"/>
</dbReference>
<comment type="caution">
    <text evidence="2">The sequence shown here is derived from an EMBL/GenBank/DDBJ whole genome shotgun (WGS) entry which is preliminary data.</text>
</comment>
<dbReference type="PANTHER" id="PTHR30272:SF1">
    <property type="entry name" value="3-HYDROXYACYL-[ACYL-CARRIER-PROTEIN] DEHYDRATASE"/>
    <property type="match status" value="1"/>
</dbReference>
<dbReference type="SUPFAM" id="SSF54637">
    <property type="entry name" value="Thioesterase/thiol ester dehydrase-isomerase"/>
    <property type="match status" value="1"/>
</dbReference>
<dbReference type="Pfam" id="PF07977">
    <property type="entry name" value="FabA"/>
    <property type="match status" value="1"/>
</dbReference>
<name>A0A840C038_9HYPH</name>
<dbReference type="EC" id="4.2.1.59" evidence="2"/>
<dbReference type="RefSeq" id="WP_183317900.1">
    <property type="nucleotide sequence ID" value="NZ_JACIEN010000006.1"/>
</dbReference>
<dbReference type="Proteomes" id="UP000577362">
    <property type="component" value="Unassembled WGS sequence"/>
</dbReference>
<evidence type="ECO:0000256" key="1">
    <source>
        <dbReference type="ARBA" id="ARBA00023239"/>
    </source>
</evidence>
<proteinExistence type="predicted"/>
<keyword evidence="1 2" id="KW-0456">Lyase</keyword>
<keyword evidence="3" id="KW-1185">Reference proteome</keyword>
<dbReference type="AlphaFoldDB" id="A0A840C038"/>
<organism evidence="2 3">
    <name type="scientific">Chelatococcus caeni</name>
    <dbReference type="NCBI Taxonomy" id="1348468"/>
    <lineage>
        <taxon>Bacteria</taxon>
        <taxon>Pseudomonadati</taxon>
        <taxon>Pseudomonadota</taxon>
        <taxon>Alphaproteobacteria</taxon>
        <taxon>Hyphomicrobiales</taxon>
        <taxon>Chelatococcaceae</taxon>
        <taxon>Chelatococcus</taxon>
    </lineage>
</organism>